<name>A0A2A9EZ07_9MICO</name>
<feature type="transmembrane region" description="Helical" evidence="2">
    <location>
        <begin position="36"/>
        <end position="56"/>
    </location>
</feature>
<sequence>MTATTRPRSAESQTDAANAPGSDRIAPPPRFQRRPLLVVASVAAVALGALVSVWAYQGASDARDVLAVRATVERGDVIEAADLMSVPMTVDPALHPLPASELDAVAGKRAALDLVAGGVVTAEQITEVALPSVGMTVVGLNLTASALPADQVRVGDRIRVVLTSGQVPGAGTSPSSPPQTVDAEVVGAATDDASGNTILNVQVAHDDAPLVADRATAGLVAVVLDEPDTEE</sequence>
<feature type="region of interest" description="Disordered" evidence="1">
    <location>
        <begin position="1"/>
        <end position="28"/>
    </location>
</feature>
<evidence type="ECO:0000256" key="1">
    <source>
        <dbReference type="SAM" id="MobiDB-lite"/>
    </source>
</evidence>
<evidence type="ECO:0000256" key="2">
    <source>
        <dbReference type="SAM" id="Phobius"/>
    </source>
</evidence>
<feature type="domain" description="SAF" evidence="3">
    <location>
        <begin position="64"/>
        <end position="125"/>
    </location>
</feature>
<organism evidence="4 5">
    <name type="scientific">Isoptericola jiangsuensis</name>
    <dbReference type="NCBI Taxonomy" id="548579"/>
    <lineage>
        <taxon>Bacteria</taxon>
        <taxon>Bacillati</taxon>
        <taxon>Actinomycetota</taxon>
        <taxon>Actinomycetes</taxon>
        <taxon>Micrococcales</taxon>
        <taxon>Promicromonosporaceae</taxon>
        <taxon>Isoptericola</taxon>
    </lineage>
</organism>
<comment type="caution">
    <text evidence="4">The sequence shown here is derived from an EMBL/GenBank/DDBJ whole genome shotgun (WGS) entry which is preliminary data.</text>
</comment>
<keyword evidence="5" id="KW-1185">Reference proteome</keyword>
<evidence type="ECO:0000313" key="4">
    <source>
        <dbReference type="EMBL" id="PFG43781.1"/>
    </source>
</evidence>
<gene>
    <name evidence="4" type="ORF">ATJ88_2490</name>
</gene>
<feature type="compositionally biased region" description="Polar residues" evidence="1">
    <location>
        <begin position="1"/>
        <end position="16"/>
    </location>
</feature>
<dbReference type="CDD" id="cd11614">
    <property type="entry name" value="SAF_CpaB_FlgA_like"/>
    <property type="match status" value="1"/>
</dbReference>
<dbReference type="Proteomes" id="UP000224130">
    <property type="component" value="Unassembled WGS sequence"/>
</dbReference>
<protein>
    <submittedName>
        <fullName evidence="4">SAF domain-containing protein</fullName>
    </submittedName>
</protein>
<proteinExistence type="predicted"/>
<dbReference type="AlphaFoldDB" id="A0A2A9EZ07"/>
<keyword evidence="2" id="KW-1133">Transmembrane helix</keyword>
<reference evidence="4 5" key="1">
    <citation type="submission" date="2017-10" db="EMBL/GenBank/DDBJ databases">
        <title>Sequencing the genomes of 1000 actinobacteria strains.</title>
        <authorList>
            <person name="Klenk H.-P."/>
        </authorList>
    </citation>
    <scope>NUCLEOTIDE SEQUENCE [LARGE SCALE GENOMIC DNA]</scope>
    <source>
        <strain evidence="4 5">DSM 21863</strain>
    </source>
</reference>
<evidence type="ECO:0000259" key="3">
    <source>
        <dbReference type="Pfam" id="PF08666"/>
    </source>
</evidence>
<dbReference type="OrthoDB" id="3638307at2"/>
<dbReference type="Pfam" id="PF08666">
    <property type="entry name" value="SAF"/>
    <property type="match status" value="1"/>
</dbReference>
<dbReference type="InterPro" id="IPR013974">
    <property type="entry name" value="SAF"/>
</dbReference>
<keyword evidence="2" id="KW-0812">Transmembrane</keyword>
<evidence type="ECO:0000313" key="5">
    <source>
        <dbReference type="Proteomes" id="UP000224130"/>
    </source>
</evidence>
<keyword evidence="2" id="KW-0472">Membrane</keyword>
<dbReference type="EMBL" id="PDJJ01000001">
    <property type="protein sequence ID" value="PFG43781.1"/>
    <property type="molecule type" value="Genomic_DNA"/>
</dbReference>
<accession>A0A2A9EZ07</accession>